<dbReference type="Gene3D" id="1.10.150.130">
    <property type="match status" value="1"/>
</dbReference>
<evidence type="ECO:0000256" key="1">
    <source>
        <dbReference type="ARBA" id="ARBA00022908"/>
    </source>
</evidence>
<dbReference type="InterPro" id="IPR004107">
    <property type="entry name" value="Integrase_SAM-like_N"/>
</dbReference>
<dbReference type="InterPro" id="IPR050090">
    <property type="entry name" value="Tyrosine_recombinase_XerCD"/>
</dbReference>
<keyword evidence="3" id="KW-0233">DNA recombination</keyword>
<sequence length="346" mass="40036">MNKPIEDTFFKYIRSFLTVYLPKNKCYSFNTIKAYRDTLNLLRLFLLDEKGIPFTKITFDMINHKQVYEFLEWLQISRKCSVSTRNQRLAALKSFLHYCSIEEPSLTSIYLDIQTITALRETKKGISYMSQNALKSILAQPNVKNKHEMRNRFFMILLYDSGGRVQEILNIKLRDITLDFDIPCIYLTGKGDKMRAIPLMEKTVLHLNEYLKVFHPMGLKITEDYLFYTVIKGKKGAMSPDNVSVFIKKYAKQARISCPEVPENVHAHLFRHSRAMHLYQSGIPLSYIKDFLGHVSSTTTSIYASADTTMIRNALEKAANMNEGSSEEVAVWEDDEEMILKLCGLK</sequence>
<keyword evidence="1" id="KW-0229">DNA integration</keyword>
<dbReference type="Proteomes" id="UP000199433">
    <property type="component" value="Unassembled WGS sequence"/>
</dbReference>
<protein>
    <submittedName>
        <fullName evidence="7">Site-specific recombinase XerD</fullName>
    </submittedName>
</protein>
<proteinExistence type="predicted"/>
<dbReference type="PROSITE" id="PS51900">
    <property type="entry name" value="CB"/>
    <property type="match status" value="1"/>
</dbReference>
<evidence type="ECO:0000256" key="3">
    <source>
        <dbReference type="ARBA" id="ARBA00023172"/>
    </source>
</evidence>
<dbReference type="InterPro" id="IPR044068">
    <property type="entry name" value="CB"/>
</dbReference>
<dbReference type="PANTHER" id="PTHR30349:SF81">
    <property type="entry name" value="TYROSINE RECOMBINASE XERC"/>
    <property type="match status" value="1"/>
</dbReference>
<evidence type="ECO:0000256" key="4">
    <source>
        <dbReference type="PROSITE-ProRule" id="PRU01248"/>
    </source>
</evidence>
<dbReference type="AlphaFoldDB" id="A0A1G9FEM1"/>
<feature type="domain" description="Tyr recombinase" evidence="5">
    <location>
        <begin position="124"/>
        <end position="316"/>
    </location>
</feature>
<dbReference type="RefSeq" id="WP_091268793.1">
    <property type="nucleotide sequence ID" value="NZ_FNFK01000077.1"/>
</dbReference>
<dbReference type="InterPro" id="IPR013762">
    <property type="entry name" value="Integrase-like_cat_sf"/>
</dbReference>
<dbReference type="GO" id="GO:0003677">
    <property type="term" value="F:DNA binding"/>
    <property type="evidence" value="ECO:0007669"/>
    <property type="project" value="UniProtKB-UniRule"/>
</dbReference>
<dbReference type="Pfam" id="PF02899">
    <property type="entry name" value="Phage_int_SAM_1"/>
    <property type="match status" value="1"/>
</dbReference>
<dbReference type="InterPro" id="IPR011010">
    <property type="entry name" value="DNA_brk_join_enz"/>
</dbReference>
<dbReference type="InterPro" id="IPR010998">
    <property type="entry name" value="Integrase_recombinase_N"/>
</dbReference>
<evidence type="ECO:0000259" key="5">
    <source>
        <dbReference type="PROSITE" id="PS51898"/>
    </source>
</evidence>
<dbReference type="Gene3D" id="1.10.443.10">
    <property type="entry name" value="Intergrase catalytic core"/>
    <property type="match status" value="1"/>
</dbReference>
<evidence type="ECO:0000256" key="2">
    <source>
        <dbReference type="ARBA" id="ARBA00023125"/>
    </source>
</evidence>
<dbReference type="InterPro" id="IPR002104">
    <property type="entry name" value="Integrase_catalytic"/>
</dbReference>
<reference evidence="8" key="1">
    <citation type="submission" date="2016-10" db="EMBL/GenBank/DDBJ databases">
        <authorList>
            <person name="Varghese N."/>
            <person name="Submissions S."/>
        </authorList>
    </citation>
    <scope>NUCLEOTIDE SEQUENCE [LARGE SCALE GENOMIC DNA]</scope>
    <source>
        <strain evidence="8">DSM 19181</strain>
    </source>
</reference>
<dbReference type="GO" id="GO:0006310">
    <property type="term" value="P:DNA recombination"/>
    <property type="evidence" value="ECO:0007669"/>
    <property type="project" value="UniProtKB-KW"/>
</dbReference>
<feature type="domain" description="Core-binding (CB)" evidence="6">
    <location>
        <begin position="7"/>
        <end position="100"/>
    </location>
</feature>
<accession>A0A1G9FEM1</accession>
<dbReference type="EMBL" id="FNFK01000077">
    <property type="protein sequence ID" value="SDK86810.1"/>
    <property type="molecule type" value="Genomic_DNA"/>
</dbReference>
<dbReference type="PROSITE" id="PS51898">
    <property type="entry name" value="TYR_RECOMBINASE"/>
    <property type="match status" value="1"/>
</dbReference>
<keyword evidence="2 4" id="KW-0238">DNA-binding</keyword>
<organism evidence="7 8">
    <name type="scientific">Alkalibacterium thalassium</name>
    <dbReference type="NCBI Taxonomy" id="426701"/>
    <lineage>
        <taxon>Bacteria</taxon>
        <taxon>Bacillati</taxon>
        <taxon>Bacillota</taxon>
        <taxon>Bacilli</taxon>
        <taxon>Lactobacillales</taxon>
        <taxon>Carnobacteriaceae</taxon>
        <taxon>Alkalibacterium</taxon>
    </lineage>
</organism>
<dbReference type="PANTHER" id="PTHR30349">
    <property type="entry name" value="PHAGE INTEGRASE-RELATED"/>
    <property type="match status" value="1"/>
</dbReference>
<dbReference type="Pfam" id="PF00589">
    <property type="entry name" value="Phage_integrase"/>
    <property type="match status" value="1"/>
</dbReference>
<dbReference type="GO" id="GO:0015074">
    <property type="term" value="P:DNA integration"/>
    <property type="evidence" value="ECO:0007669"/>
    <property type="project" value="UniProtKB-KW"/>
</dbReference>
<evidence type="ECO:0000313" key="8">
    <source>
        <dbReference type="Proteomes" id="UP000199433"/>
    </source>
</evidence>
<gene>
    <name evidence="7" type="ORF">SAMN04488098_10776</name>
</gene>
<keyword evidence="8" id="KW-1185">Reference proteome</keyword>
<evidence type="ECO:0000259" key="6">
    <source>
        <dbReference type="PROSITE" id="PS51900"/>
    </source>
</evidence>
<dbReference type="SUPFAM" id="SSF56349">
    <property type="entry name" value="DNA breaking-rejoining enzymes"/>
    <property type="match status" value="1"/>
</dbReference>
<dbReference type="STRING" id="426701.SAMN04488098_10776"/>
<dbReference type="OrthoDB" id="107900at2"/>
<name>A0A1G9FEM1_9LACT</name>
<evidence type="ECO:0000313" key="7">
    <source>
        <dbReference type="EMBL" id="SDK86810.1"/>
    </source>
</evidence>